<dbReference type="GO" id="GO:0102208">
    <property type="term" value="F:2-polyprenyl-6-hydroxyphenol methylase activity"/>
    <property type="evidence" value="ECO:0007669"/>
    <property type="project" value="UniProtKB-EC"/>
</dbReference>
<dbReference type="PANTHER" id="PTHR42912">
    <property type="entry name" value="METHYLTRANSFERASE"/>
    <property type="match status" value="1"/>
</dbReference>
<keyword evidence="2" id="KW-0489">Methyltransferase</keyword>
<dbReference type="RefSeq" id="WP_380618382.1">
    <property type="nucleotide sequence ID" value="NZ_JBHSDK010000007.1"/>
</dbReference>
<dbReference type="Gene3D" id="3.40.50.150">
    <property type="entry name" value="Vaccinia Virus protein VP39"/>
    <property type="match status" value="1"/>
</dbReference>
<name>A0ABV8TVF2_9ACTN</name>
<dbReference type="GO" id="GO:0061542">
    <property type="term" value="F:3-demethylubiquinol 3-O-methyltransferase activity"/>
    <property type="evidence" value="ECO:0007669"/>
    <property type="project" value="UniProtKB-EC"/>
</dbReference>
<proteinExistence type="predicted"/>
<comment type="caution">
    <text evidence="2">The sequence shown here is derived from an EMBL/GenBank/DDBJ whole genome shotgun (WGS) entry which is preliminary data.</text>
</comment>
<sequence>MDYATVKSRLRKSYDKHWHDRAGMDDPAWRVKERDAFAELLESDSGGPARVLEIGAGHGASSEQFAARGLDVLATDLSPNLVAECRRRGLAAEVADFSDLPYGDGSFDGVFSMNCLLHVPKAEIDGVLGEVSRVLRPGGVFYWGQYGGKDHEGPLPEDRYDPPRFFALYTSDSLRRTAERRFTVLDLHETVAPSTGGHPYYGALLRDPVSAPGSSPA</sequence>
<dbReference type="GO" id="GO:0032259">
    <property type="term" value="P:methylation"/>
    <property type="evidence" value="ECO:0007669"/>
    <property type="project" value="UniProtKB-KW"/>
</dbReference>
<dbReference type="InterPro" id="IPR050508">
    <property type="entry name" value="Methyltransf_Superfamily"/>
</dbReference>
<accession>A0ABV8TVF2</accession>
<dbReference type="EC" id="2.1.1.222" evidence="2"/>
<keyword evidence="2" id="KW-0808">Transferase</keyword>
<dbReference type="EMBL" id="JBHSDK010000007">
    <property type="protein sequence ID" value="MFC4334566.1"/>
    <property type="molecule type" value="Genomic_DNA"/>
</dbReference>
<keyword evidence="3" id="KW-1185">Reference proteome</keyword>
<dbReference type="Proteomes" id="UP001595823">
    <property type="component" value="Unassembled WGS sequence"/>
</dbReference>
<evidence type="ECO:0000313" key="3">
    <source>
        <dbReference type="Proteomes" id="UP001595823"/>
    </source>
</evidence>
<organism evidence="2 3">
    <name type="scientific">Salininema proteolyticum</name>
    <dbReference type="NCBI Taxonomy" id="1607685"/>
    <lineage>
        <taxon>Bacteria</taxon>
        <taxon>Bacillati</taxon>
        <taxon>Actinomycetota</taxon>
        <taxon>Actinomycetes</taxon>
        <taxon>Glycomycetales</taxon>
        <taxon>Glycomycetaceae</taxon>
        <taxon>Salininema</taxon>
    </lineage>
</organism>
<protein>
    <submittedName>
        <fullName evidence="2">Class I SAM-dependent methyltransferase</fullName>
        <ecNumber evidence="2">2.1.1.222</ecNumber>
        <ecNumber evidence="2">2.1.1.64</ecNumber>
    </submittedName>
</protein>
<dbReference type="SUPFAM" id="SSF53335">
    <property type="entry name" value="S-adenosyl-L-methionine-dependent methyltransferases"/>
    <property type="match status" value="1"/>
</dbReference>
<dbReference type="PANTHER" id="PTHR42912:SF93">
    <property type="entry name" value="N6-ADENOSINE-METHYLTRANSFERASE TMT1A"/>
    <property type="match status" value="1"/>
</dbReference>
<gene>
    <name evidence="2" type="ORF">ACFPET_05070</name>
</gene>
<evidence type="ECO:0000259" key="1">
    <source>
        <dbReference type="Pfam" id="PF08241"/>
    </source>
</evidence>
<dbReference type="EC" id="2.1.1.64" evidence="2"/>
<dbReference type="InterPro" id="IPR029063">
    <property type="entry name" value="SAM-dependent_MTases_sf"/>
</dbReference>
<dbReference type="Pfam" id="PF08241">
    <property type="entry name" value="Methyltransf_11"/>
    <property type="match status" value="1"/>
</dbReference>
<dbReference type="InterPro" id="IPR013216">
    <property type="entry name" value="Methyltransf_11"/>
</dbReference>
<feature type="domain" description="Methyltransferase type 11" evidence="1">
    <location>
        <begin position="52"/>
        <end position="142"/>
    </location>
</feature>
<dbReference type="CDD" id="cd02440">
    <property type="entry name" value="AdoMet_MTases"/>
    <property type="match status" value="1"/>
</dbReference>
<evidence type="ECO:0000313" key="2">
    <source>
        <dbReference type="EMBL" id="MFC4334566.1"/>
    </source>
</evidence>
<reference evidence="3" key="1">
    <citation type="journal article" date="2019" name="Int. J. Syst. Evol. Microbiol.">
        <title>The Global Catalogue of Microorganisms (GCM) 10K type strain sequencing project: providing services to taxonomists for standard genome sequencing and annotation.</title>
        <authorList>
            <consortium name="The Broad Institute Genomics Platform"/>
            <consortium name="The Broad Institute Genome Sequencing Center for Infectious Disease"/>
            <person name="Wu L."/>
            <person name="Ma J."/>
        </authorList>
    </citation>
    <scope>NUCLEOTIDE SEQUENCE [LARGE SCALE GENOMIC DNA]</scope>
    <source>
        <strain evidence="3">IBRC-M 10908</strain>
    </source>
</reference>